<dbReference type="Pfam" id="PF02133">
    <property type="entry name" value="Transp_cyt_pur"/>
    <property type="match status" value="1"/>
</dbReference>
<dbReference type="EMBL" id="CP065425">
    <property type="protein sequence ID" value="QQZ09390.1"/>
    <property type="molecule type" value="Genomic_DNA"/>
</dbReference>
<dbReference type="CDD" id="cd11484">
    <property type="entry name" value="SLC-NCS1sbd_CobB-like"/>
    <property type="match status" value="1"/>
</dbReference>
<feature type="transmembrane region" description="Helical" evidence="6">
    <location>
        <begin position="53"/>
        <end position="75"/>
    </location>
</feature>
<feature type="transmembrane region" description="Helical" evidence="6">
    <location>
        <begin position="387"/>
        <end position="404"/>
    </location>
</feature>
<evidence type="ECO:0000313" key="8">
    <source>
        <dbReference type="Proteomes" id="UP000595691"/>
    </source>
</evidence>
<evidence type="ECO:0000256" key="3">
    <source>
        <dbReference type="ARBA" id="ARBA00022692"/>
    </source>
</evidence>
<evidence type="ECO:0000256" key="2">
    <source>
        <dbReference type="ARBA" id="ARBA00008974"/>
    </source>
</evidence>
<comment type="similarity">
    <text evidence="2">Belongs to the purine-cytosine permease (2.A.39) family.</text>
</comment>
<gene>
    <name evidence="7" type="primary">codB</name>
    <name evidence="7" type="ORF">I5776_20950</name>
</gene>
<evidence type="ECO:0000256" key="6">
    <source>
        <dbReference type="SAM" id="Phobius"/>
    </source>
</evidence>
<keyword evidence="3 6" id="KW-0812">Transmembrane</keyword>
<dbReference type="PANTHER" id="PTHR30569">
    <property type="entry name" value="CYTOSINE TRANSPORTER CODB"/>
    <property type="match status" value="1"/>
</dbReference>
<evidence type="ECO:0000256" key="4">
    <source>
        <dbReference type="ARBA" id="ARBA00022989"/>
    </source>
</evidence>
<feature type="transmembrane region" description="Helical" evidence="6">
    <location>
        <begin position="261"/>
        <end position="280"/>
    </location>
</feature>
<sequence length="424" mass="45062">MSNVDKEFSFQAVPQTNRNGFWKILAVMLSFTFFSASMWSGGTLGSGLTLVQFIWIVLTGNFILGLYTGALAYIAAKTGLSTHLLTKYAFGDKGSYLSSFLLATTQVGWFGVGLAMFAVPVEKATGINVYVLIAILGLMMTASAIFGIKALTVLGFVAVPAIAIFGSYSMFDAAGTIGGLKGLLDYEPTQTMGLAAALTVCIGSFISGGTLTPDFARFAKTSRSAVTAIVIAFFLGNTLMFLFGAIGAIAFGKSDVSDVMFLQGLIVPAIIVLGLNIWTTNDSALYASGLGFANITKISKHKVVVFNGIVGTIAAMWLYNNFVGFLTILGSTLPSIGAIILADYFILKRGKYEPFETMRFKAVNWVSIFAWVGGVAIAKFVPGIPPINALLGSAIIYVVVMKCLPQKKEEMSKINDKGGVIGDY</sequence>
<dbReference type="Gene3D" id="1.10.4160.10">
    <property type="entry name" value="Hydantoin permease"/>
    <property type="match status" value="1"/>
</dbReference>
<evidence type="ECO:0000256" key="1">
    <source>
        <dbReference type="ARBA" id="ARBA00004141"/>
    </source>
</evidence>
<keyword evidence="8" id="KW-1185">Reference proteome</keyword>
<comment type="subcellular location">
    <subcellularLocation>
        <location evidence="1">Membrane</location>
        <topology evidence="1">Multi-pass membrane protein</topology>
    </subcellularLocation>
</comment>
<name>A0ABX7E233_9BACI</name>
<protein>
    <submittedName>
        <fullName evidence="7">Cytosine permease</fullName>
    </submittedName>
</protein>
<dbReference type="PANTHER" id="PTHR30569:SF0">
    <property type="entry name" value="CYTOSINE PERMEASE"/>
    <property type="match status" value="1"/>
</dbReference>
<feature type="transmembrane region" description="Helical" evidence="6">
    <location>
        <begin position="21"/>
        <end position="41"/>
    </location>
</feature>
<feature type="transmembrane region" description="Helical" evidence="6">
    <location>
        <begin position="153"/>
        <end position="171"/>
    </location>
</feature>
<dbReference type="RefSeq" id="WP_202778399.1">
    <property type="nucleotide sequence ID" value="NZ_CP065425.1"/>
</dbReference>
<feature type="transmembrane region" description="Helical" evidence="6">
    <location>
        <begin position="127"/>
        <end position="146"/>
    </location>
</feature>
<feature type="transmembrane region" description="Helical" evidence="6">
    <location>
        <begin position="96"/>
        <end position="121"/>
    </location>
</feature>
<feature type="transmembrane region" description="Helical" evidence="6">
    <location>
        <begin position="224"/>
        <end position="249"/>
    </location>
</feature>
<feature type="transmembrane region" description="Helical" evidence="6">
    <location>
        <begin position="325"/>
        <end position="346"/>
    </location>
</feature>
<dbReference type="NCBIfam" id="NF008241">
    <property type="entry name" value="PRK11017.1"/>
    <property type="match status" value="1"/>
</dbReference>
<accession>A0ABX7E233</accession>
<dbReference type="InterPro" id="IPR001248">
    <property type="entry name" value="Pur-cyt_permease"/>
</dbReference>
<feature type="transmembrane region" description="Helical" evidence="6">
    <location>
        <begin position="301"/>
        <end position="319"/>
    </location>
</feature>
<evidence type="ECO:0000313" key="7">
    <source>
        <dbReference type="EMBL" id="QQZ09390.1"/>
    </source>
</evidence>
<organism evidence="7 8">
    <name type="scientific">Heyndrickxia vini</name>
    <dbReference type="NCBI Taxonomy" id="1476025"/>
    <lineage>
        <taxon>Bacteria</taxon>
        <taxon>Bacillati</taxon>
        <taxon>Bacillota</taxon>
        <taxon>Bacilli</taxon>
        <taxon>Bacillales</taxon>
        <taxon>Bacillaceae</taxon>
        <taxon>Heyndrickxia</taxon>
    </lineage>
</organism>
<proteinExistence type="inferred from homology"/>
<evidence type="ECO:0000256" key="5">
    <source>
        <dbReference type="ARBA" id="ARBA00023136"/>
    </source>
</evidence>
<reference evidence="7 8" key="1">
    <citation type="submission" date="2020-11" db="EMBL/GenBank/DDBJ databases">
        <title>Taxonomic evaluation of the Bacillus sporothermodurans group of bacteria based on whole genome sequences.</title>
        <authorList>
            <person name="Fiedler G."/>
            <person name="Herbstmann A.-D."/>
            <person name="Doll E."/>
            <person name="Wenning M."/>
            <person name="Brinks E."/>
            <person name="Kabisch J."/>
            <person name="Breitenwieser F."/>
            <person name="Lappann M."/>
            <person name="Boehnlein C."/>
            <person name="Franz C."/>
        </authorList>
    </citation>
    <scope>NUCLEOTIDE SEQUENCE [LARGE SCALE GENOMIC DNA]</scope>
    <source>
        <strain evidence="7 8">JCM 19841</strain>
    </source>
</reference>
<feature type="transmembrane region" description="Helical" evidence="6">
    <location>
        <begin position="191"/>
        <end position="212"/>
    </location>
</feature>
<feature type="transmembrane region" description="Helical" evidence="6">
    <location>
        <begin position="362"/>
        <end position="381"/>
    </location>
</feature>
<keyword evidence="4 6" id="KW-1133">Transmembrane helix</keyword>
<keyword evidence="5 6" id="KW-0472">Membrane</keyword>
<dbReference type="Proteomes" id="UP000595691">
    <property type="component" value="Chromosome"/>
</dbReference>
<dbReference type="InterPro" id="IPR030191">
    <property type="entry name" value="CodB"/>
</dbReference>